<dbReference type="EMBL" id="JBFXLT010000140">
    <property type="protein sequence ID" value="KAL2803371.1"/>
    <property type="molecule type" value="Genomic_DNA"/>
</dbReference>
<accession>A0ABR4GWZ9</accession>
<keyword evidence="3" id="KW-1185">Reference proteome</keyword>
<protein>
    <submittedName>
        <fullName evidence="2">Uncharacterized protein</fullName>
    </submittedName>
</protein>
<evidence type="ECO:0000313" key="3">
    <source>
        <dbReference type="Proteomes" id="UP001610334"/>
    </source>
</evidence>
<gene>
    <name evidence="2" type="ORF">BJX63DRAFT_74095</name>
</gene>
<organism evidence="2 3">
    <name type="scientific">Aspergillus granulosus</name>
    <dbReference type="NCBI Taxonomy" id="176169"/>
    <lineage>
        <taxon>Eukaryota</taxon>
        <taxon>Fungi</taxon>
        <taxon>Dikarya</taxon>
        <taxon>Ascomycota</taxon>
        <taxon>Pezizomycotina</taxon>
        <taxon>Eurotiomycetes</taxon>
        <taxon>Eurotiomycetidae</taxon>
        <taxon>Eurotiales</taxon>
        <taxon>Aspergillaceae</taxon>
        <taxon>Aspergillus</taxon>
        <taxon>Aspergillus subgen. Nidulantes</taxon>
    </lineage>
</organism>
<reference evidence="2 3" key="1">
    <citation type="submission" date="2024-07" db="EMBL/GenBank/DDBJ databases">
        <title>Section-level genome sequencing and comparative genomics of Aspergillus sections Usti and Cavernicolus.</title>
        <authorList>
            <consortium name="Lawrence Berkeley National Laboratory"/>
            <person name="Nybo J.L."/>
            <person name="Vesth T.C."/>
            <person name="Theobald S."/>
            <person name="Frisvad J.C."/>
            <person name="Larsen T.O."/>
            <person name="Kjaerboelling I."/>
            <person name="Rothschild-Mancinelli K."/>
            <person name="Lyhne E.K."/>
            <person name="Kogle M.E."/>
            <person name="Barry K."/>
            <person name="Clum A."/>
            <person name="Na H."/>
            <person name="Ledsgaard L."/>
            <person name="Lin J."/>
            <person name="Lipzen A."/>
            <person name="Kuo A."/>
            <person name="Riley R."/>
            <person name="Mondo S."/>
            <person name="Labutti K."/>
            <person name="Haridas S."/>
            <person name="Pangalinan J."/>
            <person name="Salamov A.A."/>
            <person name="Simmons B.A."/>
            <person name="Magnuson J.K."/>
            <person name="Chen J."/>
            <person name="Drula E."/>
            <person name="Henrissat B."/>
            <person name="Wiebenga A."/>
            <person name="Lubbers R.J."/>
            <person name="Gomes A.C."/>
            <person name="Makela M.R."/>
            <person name="Stajich J."/>
            <person name="Grigoriev I.V."/>
            <person name="Mortensen U.H."/>
            <person name="De Vries R.P."/>
            <person name="Baker S.E."/>
            <person name="Andersen M.R."/>
        </authorList>
    </citation>
    <scope>NUCLEOTIDE SEQUENCE [LARGE SCALE GENOMIC DNA]</scope>
    <source>
        <strain evidence="2 3">CBS 588.65</strain>
    </source>
</reference>
<name>A0ABR4GWZ9_9EURO</name>
<evidence type="ECO:0000313" key="2">
    <source>
        <dbReference type="EMBL" id="KAL2803371.1"/>
    </source>
</evidence>
<comment type="caution">
    <text evidence="2">The sequence shown here is derived from an EMBL/GenBank/DDBJ whole genome shotgun (WGS) entry which is preliminary data.</text>
</comment>
<sequence length="163" mass="18587">MELMRQRAYLGRLRHAFRPGPSNDFLSAEERWATFKVSNPPMRNERACTQTPSVLDLVLAILVRREPSVISQDGVDCTGFGFQTRMEQQSDRRLPNTRSRWQKNAGCPDRHDRSLKSTDIDRVQMVHGGSKLCPTRIVVLIVVRPSETREHSQSAQSLGLDSR</sequence>
<proteinExistence type="predicted"/>
<evidence type="ECO:0000256" key="1">
    <source>
        <dbReference type="SAM" id="MobiDB-lite"/>
    </source>
</evidence>
<dbReference type="Proteomes" id="UP001610334">
    <property type="component" value="Unassembled WGS sequence"/>
</dbReference>
<feature type="region of interest" description="Disordered" evidence="1">
    <location>
        <begin position="88"/>
        <end position="116"/>
    </location>
</feature>